<evidence type="ECO:0000256" key="3">
    <source>
        <dbReference type="ARBA" id="ARBA00022833"/>
    </source>
</evidence>
<dbReference type="PROSITE" id="PS50865">
    <property type="entry name" value="ZF_MYND_2"/>
    <property type="match status" value="1"/>
</dbReference>
<evidence type="ECO:0000256" key="4">
    <source>
        <dbReference type="PROSITE-ProRule" id="PRU00134"/>
    </source>
</evidence>
<dbReference type="EMBL" id="BLLK01000020">
    <property type="protein sequence ID" value="GFH44997.1"/>
    <property type="molecule type" value="Genomic_DNA"/>
</dbReference>
<dbReference type="Proteomes" id="UP001054902">
    <property type="component" value="Unassembled WGS sequence"/>
</dbReference>
<reference evidence="6 7" key="1">
    <citation type="journal article" date="2021" name="Sci. Rep.">
        <title>The genome of the diatom Chaetoceros tenuissimus carries an ancient integrated fragment of an extant virus.</title>
        <authorList>
            <person name="Hongo Y."/>
            <person name="Kimura K."/>
            <person name="Takaki Y."/>
            <person name="Yoshida Y."/>
            <person name="Baba S."/>
            <person name="Kobayashi G."/>
            <person name="Nagasaki K."/>
            <person name="Hano T."/>
            <person name="Tomaru Y."/>
        </authorList>
    </citation>
    <scope>NUCLEOTIDE SEQUENCE [LARGE SCALE GENOMIC DNA]</scope>
    <source>
        <strain evidence="6 7">NIES-3715</strain>
    </source>
</reference>
<accession>A0AAD3CF71</accession>
<sequence>MSSNDTPSLFIGKDVYLQNLKSVEYNDLGARCIKYLPAKERYVVRLHLSGRSFVVQEHNMVVGVEKVDTKKVGDRILQRMHYINPNVKGDRKSKNKFTHVPADEMADAIMGEIRKNLEYRKVLSERMWKGMSESNEKGAIVIDLVDNQKIKPTFIDNAHDILMRGDQAYFMSHSELKKKFGKMYKQGRGIFNKTGAFRPGQEFPEVISTSALFAHLLSVKEWDDSMLDTSIFALSKQTQIDHYKTFGIPYSVASEIQHKHFERRLKEGQFDLPLDVPEDELEHYVMTLFHGKNNYYKETLNFWKRDPLSKGRIDTDILHNVFKLKAPKHWTDPLWKNHSEMDGYCRAYSFVVFCFLPISYVEEQHRIQLHMAQEEALDTVDGWRCIGFDAIGFYNIAMEYRMKEAELNMSDLEKMLLFDDRAADDDEVNDDYHIHTQLKYKDNFKKSLPGCHKEKEIKCFNPKCSKSEIKMKSMTGETLERSEKKLMKCSRCLKAYYCSKECSKSDWKRHKKECNK</sequence>
<feature type="domain" description="MYND-type" evidence="5">
    <location>
        <begin position="461"/>
        <end position="514"/>
    </location>
</feature>
<dbReference type="Pfam" id="PF01753">
    <property type="entry name" value="zf-MYND"/>
    <property type="match status" value="1"/>
</dbReference>
<comment type="caution">
    <text evidence="6">The sequence shown here is derived from an EMBL/GenBank/DDBJ whole genome shotgun (WGS) entry which is preliminary data.</text>
</comment>
<keyword evidence="3" id="KW-0862">Zinc</keyword>
<dbReference type="Gene3D" id="6.10.140.2220">
    <property type="match status" value="1"/>
</dbReference>
<name>A0AAD3CF71_9STRA</name>
<evidence type="ECO:0000259" key="5">
    <source>
        <dbReference type="PROSITE" id="PS50865"/>
    </source>
</evidence>
<dbReference type="GO" id="GO:0008270">
    <property type="term" value="F:zinc ion binding"/>
    <property type="evidence" value="ECO:0007669"/>
    <property type="project" value="UniProtKB-KW"/>
</dbReference>
<dbReference type="InterPro" id="IPR002893">
    <property type="entry name" value="Znf_MYND"/>
</dbReference>
<evidence type="ECO:0000313" key="6">
    <source>
        <dbReference type="EMBL" id="GFH44997.1"/>
    </source>
</evidence>
<dbReference type="SUPFAM" id="SSF144232">
    <property type="entry name" value="HIT/MYND zinc finger-like"/>
    <property type="match status" value="1"/>
</dbReference>
<protein>
    <submittedName>
        <fullName evidence="6">MYND finger domain containing protein</fullName>
    </submittedName>
</protein>
<keyword evidence="2 4" id="KW-0863">Zinc-finger</keyword>
<gene>
    <name evidence="6" type="ORF">CTEN210_01471</name>
</gene>
<evidence type="ECO:0000256" key="1">
    <source>
        <dbReference type="ARBA" id="ARBA00022723"/>
    </source>
</evidence>
<keyword evidence="1" id="KW-0479">Metal-binding</keyword>
<proteinExistence type="predicted"/>
<organism evidence="6 7">
    <name type="scientific">Chaetoceros tenuissimus</name>
    <dbReference type="NCBI Taxonomy" id="426638"/>
    <lineage>
        <taxon>Eukaryota</taxon>
        <taxon>Sar</taxon>
        <taxon>Stramenopiles</taxon>
        <taxon>Ochrophyta</taxon>
        <taxon>Bacillariophyta</taxon>
        <taxon>Coscinodiscophyceae</taxon>
        <taxon>Chaetocerotophycidae</taxon>
        <taxon>Chaetocerotales</taxon>
        <taxon>Chaetocerotaceae</taxon>
        <taxon>Chaetoceros</taxon>
    </lineage>
</organism>
<dbReference type="AlphaFoldDB" id="A0AAD3CF71"/>
<keyword evidence="7" id="KW-1185">Reference proteome</keyword>
<evidence type="ECO:0000256" key="2">
    <source>
        <dbReference type="ARBA" id="ARBA00022771"/>
    </source>
</evidence>
<evidence type="ECO:0000313" key="7">
    <source>
        <dbReference type="Proteomes" id="UP001054902"/>
    </source>
</evidence>